<name>A0AAE0EVH0_9CHLO</name>
<sequence length="330" mass="36791">MSDEESREFAHNGDPFEPVPANVRRVPARWGEVHSEAGAPAGTSCILLKDTGRGRYPNARIDATRFKYCLPATDTPRDVCERLVRDAKRASVAQRTIVHLFSVREARGVMSEAAQTSREYYMGAHVVIGSNLQSVPRFVVLQRLREQRRSVERFLCPSAKRPREEQDAKEAGEGEIPARKLRRREDAARALFLRAVAQAKPESHTAQVDATAIDSMRACPNADSRFRDAVPEREMHEAISGDLRRGQRVTWCCALASDAGVRAGLMRRCRALRDVGLHRVVAVLLPITKDAAEATVDACEYVDFDASSETETQRLTALEVRARLNRTDVA</sequence>
<reference evidence="2 3" key="1">
    <citation type="journal article" date="2015" name="Genome Biol. Evol.">
        <title>Comparative Genomics of a Bacterivorous Green Alga Reveals Evolutionary Causalities and Consequences of Phago-Mixotrophic Mode of Nutrition.</title>
        <authorList>
            <person name="Burns J.A."/>
            <person name="Paasch A."/>
            <person name="Narechania A."/>
            <person name="Kim E."/>
        </authorList>
    </citation>
    <scope>NUCLEOTIDE SEQUENCE [LARGE SCALE GENOMIC DNA]</scope>
    <source>
        <strain evidence="2 3">PLY_AMNH</strain>
    </source>
</reference>
<dbReference type="Proteomes" id="UP001190700">
    <property type="component" value="Unassembled WGS sequence"/>
</dbReference>
<gene>
    <name evidence="2" type="ORF">CYMTET_47935</name>
</gene>
<dbReference type="AlphaFoldDB" id="A0AAE0EVH0"/>
<accession>A0AAE0EVH0</accession>
<evidence type="ECO:0000256" key="1">
    <source>
        <dbReference type="SAM" id="MobiDB-lite"/>
    </source>
</evidence>
<evidence type="ECO:0000313" key="3">
    <source>
        <dbReference type="Proteomes" id="UP001190700"/>
    </source>
</evidence>
<evidence type="ECO:0000313" key="2">
    <source>
        <dbReference type="EMBL" id="KAK3242363.1"/>
    </source>
</evidence>
<comment type="caution">
    <text evidence="2">The sequence shown here is derived from an EMBL/GenBank/DDBJ whole genome shotgun (WGS) entry which is preliminary data.</text>
</comment>
<keyword evidence="3" id="KW-1185">Reference proteome</keyword>
<dbReference type="EMBL" id="LGRX02033186">
    <property type="protein sequence ID" value="KAK3242363.1"/>
    <property type="molecule type" value="Genomic_DNA"/>
</dbReference>
<feature type="region of interest" description="Disordered" evidence="1">
    <location>
        <begin position="1"/>
        <end position="21"/>
    </location>
</feature>
<proteinExistence type="predicted"/>
<protein>
    <submittedName>
        <fullName evidence="2">Uncharacterized protein</fullName>
    </submittedName>
</protein>
<organism evidence="2 3">
    <name type="scientific">Cymbomonas tetramitiformis</name>
    <dbReference type="NCBI Taxonomy" id="36881"/>
    <lineage>
        <taxon>Eukaryota</taxon>
        <taxon>Viridiplantae</taxon>
        <taxon>Chlorophyta</taxon>
        <taxon>Pyramimonadophyceae</taxon>
        <taxon>Pyramimonadales</taxon>
        <taxon>Pyramimonadaceae</taxon>
        <taxon>Cymbomonas</taxon>
    </lineage>
</organism>